<feature type="transmembrane region" description="Helical" evidence="6">
    <location>
        <begin position="50"/>
        <end position="75"/>
    </location>
</feature>
<evidence type="ECO:0000256" key="3">
    <source>
        <dbReference type="ARBA" id="ARBA00023027"/>
    </source>
</evidence>
<evidence type="ECO:0000256" key="4">
    <source>
        <dbReference type="ARBA" id="ARBA00023141"/>
    </source>
</evidence>
<comment type="caution">
    <text evidence="10">The sequence shown here is derived from an EMBL/GenBank/DDBJ whole genome shotgun (WGS) entry which is preliminary data.</text>
</comment>
<dbReference type="InterPro" id="IPR056179">
    <property type="entry name" value="DHQS_C"/>
</dbReference>
<evidence type="ECO:0000256" key="5">
    <source>
        <dbReference type="ARBA" id="ARBA00023239"/>
    </source>
</evidence>
<keyword evidence="4" id="KW-0057">Aromatic amino acid biosynthesis</keyword>
<dbReference type="RefSeq" id="WP_248941806.1">
    <property type="nucleotide sequence ID" value="NZ_JAKIKS010000087.1"/>
</dbReference>
<keyword evidence="11" id="KW-1185">Reference proteome</keyword>
<feature type="domain" description="3-dehydroquinate synthase C-terminal" evidence="9">
    <location>
        <begin position="443"/>
        <end position="568"/>
    </location>
</feature>
<feature type="transmembrane region" description="Helical" evidence="6">
    <location>
        <begin position="189"/>
        <end position="211"/>
    </location>
</feature>
<comment type="cofactor">
    <cofactor evidence="1">
        <name>NAD(+)</name>
        <dbReference type="ChEBI" id="CHEBI:57540"/>
    </cofactor>
</comment>
<name>A0ABT0LGD6_9GAMM</name>
<proteinExistence type="predicted"/>
<evidence type="ECO:0000259" key="7">
    <source>
        <dbReference type="Pfam" id="PF01761"/>
    </source>
</evidence>
<feature type="domain" description="VTT" evidence="8">
    <location>
        <begin position="67"/>
        <end position="182"/>
    </location>
</feature>
<keyword evidence="3" id="KW-0520">NAD</keyword>
<dbReference type="EMBL" id="JAKIKS010000087">
    <property type="protein sequence ID" value="MCL1126417.1"/>
    <property type="molecule type" value="Genomic_DNA"/>
</dbReference>
<evidence type="ECO:0000259" key="9">
    <source>
        <dbReference type="Pfam" id="PF24621"/>
    </source>
</evidence>
<keyword evidence="5" id="KW-0456">Lyase</keyword>
<evidence type="ECO:0000313" key="11">
    <source>
        <dbReference type="Proteomes" id="UP001203423"/>
    </source>
</evidence>
<dbReference type="PANTHER" id="PTHR43622">
    <property type="entry name" value="3-DEHYDROQUINATE SYNTHASE"/>
    <property type="match status" value="1"/>
</dbReference>
<evidence type="ECO:0000313" key="10">
    <source>
        <dbReference type="EMBL" id="MCL1126417.1"/>
    </source>
</evidence>
<dbReference type="SUPFAM" id="SSF56796">
    <property type="entry name" value="Dehydroquinate synthase-like"/>
    <property type="match status" value="1"/>
</dbReference>
<reference evidence="10 11" key="1">
    <citation type="submission" date="2022-01" db="EMBL/GenBank/DDBJ databases">
        <title>Whole genome-based taxonomy of the Shewanellaceae.</title>
        <authorList>
            <person name="Martin-Rodriguez A.J."/>
        </authorList>
    </citation>
    <scope>NUCLEOTIDE SEQUENCE [LARGE SCALE GENOMIC DNA]</scope>
    <source>
        <strain evidence="10 11">DSM 17177</strain>
    </source>
</reference>
<feature type="domain" description="3-dehydroquinate synthase N-terminal" evidence="7">
    <location>
        <begin position="327"/>
        <end position="434"/>
    </location>
</feature>
<accession>A0ABT0LGD6</accession>
<keyword evidence="6" id="KW-0812">Transmembrane</keyword>
<dbReference type="InterPro" id="IPR030960">
    <property type="entry name" value="DHQS/DOIS_N"/>
</dbReference>
<dbReference type="Pfam" id="PF24621">
    <property type="entry name" value="DHQS_C"/>
    <property type="match status" value="1"/>
</dbReference>
<dbReference type="InterPro" id="IPR050071">
    <property type="entry name" value="Dehydroquinate_synthase"/>
</dbReference>
<dbReference type="Gene3D" id="3.40.50.1970">
    <property type="match status" value="1"/>
</dbReference>
<gene>
    <name evidence="10" type="ORF">L2764_18490</name>
</gene>
<dbReference type="Pfam" id="PF01761">
    <property type="entry name" value="DHQ_synthase"/>
    <property type="match status" value="1"/>
</dbReference>
<dbReference type="Gene3D" id="1.20.1090.10">
    <property type="entry name" value="Dehydroquinate synthase-like - alpha domain"/>
    <property type="match status" value="1"/>
</dbReference>
<sequence length="642" mass="71794">MLRSAHLCILLTSLVLVIILSFLTLEQSSTQIISEQFLQLKQSQSAPNLLAIMLTCILSLNVILPVPASLASVYAVSSLDNLLAPAVIWLGLTLSSLIGYWLGAKLNQVLSLNTSSSPVAYKTEKNTNRVTAVILVLFRAIPVLAETSIIAAGLIRFPIRQFILLVSLTNAGLAFAYTYLGNLASKSEAILFLIIAGIVLPTSVVLAQKIFQILLHFYRSNNHNINNKEQQKQPSTRLAPPLNNTLQSHSSIHEQCPIIFTQDLWAMKDTHKSPLLMLLNNQKKQQETLTICCIIDENVSKQQSNLRLRIQHFFNACQHVNLISPPIIISEKEQEKQSTIIKKLYPLFSQNALNKHSQIIAIGGGSLFDAVSFTVNTCYQGLPFIRVPSTVLSASDTSIKDQSNINIFSNGSPLSNVSRPLAVFNDFSLLNRSTTQDKHAGLVLIIKIAILKDAQFFNWLEVNANALFHCCPKENQYAIQRCAQLALQHTTSTAHFHEQEIISPLEYGHWSAYKLKKLSQDPLNDAQALAIGICLDAYYSTRIGLLHQDYSIRIVKLFNRVGFSLWHNALFDNTRGELTLLKGLDEFRLKFGPTLHIPLLTSIGYSKTIHNIDHDVMKEAVEDLFRWHQQTDHLLPKQRVVA</sequence>
<evidence type="ECO:0000259" key="8">
    <source>
        <dbReference type="Pfam" id="PF09335"/>
    </source>
</evidence>
<keyword evidence="6" id="KW-1133">Transmembrane helix</keyword>
<evidence type="ECO:0000256" key="2">
    <source>
        <dbReference type="ARBA" id="ARBA00022605"/>
    </source>
</evidence>
<organism evidence="10 11">
    <name type="scientific">Shewanella surugensis</name>
    <dbReference type="NCBI Taxonomy" id="212020"/>
    <lineage>
        <taxon>Bacteria</taxon>
        <taxon>Pseudomonadati</taxon>
        <taxon>Pseudomonadota</taxon>
        <taxon>Gammaproteobacteria</taxon>
        <taxon>Alteromonadales</taxon>
        <taxon>Shewanellaceae</taxon>
        <taxon>Shewanella</taxon>
    </lineage>
</organism>
<feature type="transmembrane region" description="Helical" evidence="6">
    <location>
        <begin position="162"/>
        <end position="183"/>
    </location>
</feature>
<keyword evidence="6" id="KW-0472">Membrane</keyword>
<evidence type="ECO:0000256" key="1">
    <source>
        <dbReference type="ARBA" id="ARBA00001911"/>
    </source>
</evidence>
<keyword evidence="2" id="KW-0028">Amino-acid biosynthesis</keyword>
<dbReference type="InterPro" id="IPR032816">
    <property type="entry name" value="VTT_dom"/>
</dbReference>
<protein>
    <submittedName>
        <fullName evidence="10">VTT domain-containing protein</fullName>
    </submittedName>
</protein>
<dbReference type="Proteomes" id="UP001203423">
    <property type="component" value="Unassembled WGS sequence"/>
</dbReference>
<evidence type="ECO:0000256" key="6">
    <source>
        <dbReference type="SAM" id="Phobius"/>
    </source>
</evidence>
<feature type="transmembrane region" description="Helical" evidence="6">
    <location>
        <begin position="132"/>
        <end position="155"/>
    </location>
</feature>
<dbReference type="PANTHER" id="PTHR43622:SF7">
    <property type="entry name" value="3-DEHYDROQUINATE SYNTHASE, CHLOROPLASTIC"/>
    <property type="match status" value="1"/>
</dbReference>
<dbReference type="Pfam" id="PF09335">
    <property type="entry name" value="VTT_dom"/>
    <property type="match status" value="1"/>
</dbReference>
<feature type="transmembrane region" description="Helical" evidence="6">
    <location>
        <begin position="82"/>
        <end position="102"/>
    </location>
</feature>